<dbReference type="SUPFAM" id="SSF49764">
    <property type="entry name" value="HSP20-like chaperones"/>
    <property type="match status" value="1"/>
</dbReference>
<name>A0A2U1KI32_ARTAN</name>
<gene>
    <name evidence="3" type="ORF">CTI12_AA600280</name>
</gene>
<proteinExistence type="predicted"/>
<dbReference type="AlphaFoldDB" id="A0A2U1KI32"/>
<dbReference type="PANTHER" id="PTHR47686">
    <property type="entry name" value="SGS DOMAIN-CONTAINING PROTEIN"/>
    <property type="match status" value="1"/>
</dbReference>
<reference evidence="3 4" key="1">
    <citation type="journal article" date="2018" name="Mol. Plant">
        <title>The genome of Artemisia annua provides insight into the evolution of Asteraceae family and artemisinin biosynthesis.</title>
        <authorList>
            <person name="Shen Q."/>
            <person name="Zhang L."/>
            <person name="Liao Z."/>
            <person name="Wang S."/>
            <person name="Yan T."/>
            <person name="Shi P."/>
            <person name="Liu M."/>
            <person name="Fu X."/>
            <person name="Pan Q."/>
            <person name="Wang Y."/>
            <person name="Lv Z."/>
            <person name="Lu X."/>
            <person name="Zhang F."/>
            <person name="Jiang W."/>
            <person name="Ma Y."/>
            <person name="Chen M."/>
            <person name="Hao X."/>
            <person name="Li L."/>
            <person name="Tang Y."/>
            <person name="Lv G."/>
            <person name="Zhou Y."/>
            <person name="Sun X."/>
            <person name="Brodelius P.E."/>
            <person name="Rose J.K.C."/>
            <person name="Tang K."/>
        </authorList>
    </citation>
    <scope>NUCLEOTIDE SEQUENCE [LARGE SCALE GENOMIC DNA]</scope>
    <source>
        <strain evidence="4">cv. Huhao1</strain>
        <tissue evidence="3">Leaf</tissue>
    </source>
</reference>
<evidence type="ECO:0000259" key="2">
    <source>
        <dbReference type="Pfam" id="PF04969"/>
    </source>
</evidence>
<dbReference type="Proteomes" id="UP000245207">
    <property type="component" value="Unassembled WGS sequence"/>
</dbReference>
<dbReference type="GO" id="GO:0006950">
    <property type="term" value="P:response to stress"/>
    <property type="evidence" value="ECO:0007669"/>
    <property type="project" value="UniProtKB-ARBA"/>
</dbReference>
<evidence type="ECO:0000256" key="1">
    <source>
        <dbReference type="SAM" id="MobiDB-lite"/>
    </source>
</evidence>
<evidence type="ECO:0000313" key="4">
    <source>
        <dbReference type="Proteomes" id="UP000245207"/>
    </source>
</evidence>
<dbReference type="InterPro" id="IPR007052">
    <property type="entry name" value="CS_dom"/>
</dbReference>
<organism evidence="3 4">
    <name type="scientific">Artemisia annua</name>
    <name type="common">Sweet wormwood</name>
    <dbReference type="NCBI Taxonomy" id="35608"/>
    <lineage>
        <taxon>Eukaryota</taxon>
        <taxon>Viridiplantae</taxon>
        <taxon>Streptophyta</taxon>
        <taxon>Embryophyta</taxon>
        <taxon>Tracheophyta</taxon>
        <taxon>Spermatophyta</taxon>
        <taxon>Magnoliopsida</taxon>
        <taxon>eudicotyledons</taxon>
        <taxon>Gunneridae</taxon>
        <taxon>Pentapetalae</taxon>
        <taxon>asterids</taxon>
        <taxon>campanulids</taxon>
        <taxon>Asterales</taxon>
        <taxon>Asteraceae</taxon>
        <taxon>Asteroideae</taxon>
        <taxon>Anthemideae</taxon>
        <taxon>Artemisiinae</taxon>
        <taxon>Artemisia</taxon>
    </lineage>
</organism>
<comment type="caution">
    <text evidence="3">The sequence shown here is derived from an EMBL/GenBank/DDBJ whole genome shotgun (WGS) entry which is preliminary data.</text>
</comment>
<protein>
    <submittedName>
        <fullName evidence="3">SGS domain-containing protein</fullName>
    </submittedName>
</protein>
<dbReference type="OrthoDB" id="164025at2759"/>
<accession>A0A2U1KI32</accession>
<dbReference type="PANTHER" id="PTHR47686:SF1">
    <property type="entry name" value="CALCYCLIN-BINDING PROTEIN"/>
    <property type="match status" value="1"/>
</dbReference>
<evidence type="ECO:0000313" key="3">
    <source>
        <dbReference type="EMBL" id="PWA36412.1"/>
    </source>
</evidence>
<sequence length="119" mass="13481">MGFGQLKDAAPVAPTPTPGSRNQKVAAEPTLKYTTIGSFSWDQDNDKVMISVFLEGIDQEKVQAEFNAKSVDIKFHDVQGKNYRCAILQRVTGWVFTSRKTSSSKIWTRNVILWQELWT</sequence>
<feature type="domain" description="CS" evidence="2">
    <location>
        <begin position="38"/>
        <end position="88"/>
    </location>
</feature>
<dbReference type="Gene3D" id="2.60.40.790">
    <property type="match status" value="1"/>
</dbReference>
<keyword evidence="4" id="KW-1185">Reference proteome</keyword>
<dbReference type="STRING" id="35608.A0A2U1KI32"/>
<feature type="region of interest" description="Disordered" evidence="1">
    <location>
        <begin position="1"/>
        <end position="25"/>
    </location>
</feature>
<dbReference type="EMBL" id="PKPP01018244">
    <property type="protein sequence ID" value="PWA36412.1"/>
    <property type="molecule type" value="Genomic_DNA"/>
</dbReference>
<dbReference type="Pfam" id="PF04969">
    <property type="entry name" value="CS"/>
    <property type="match status" value="1"/>
</dbReference>
<dbReference type="InterPro" id="IPR008978">
    <property type="entry name" value="HSP20-like_chaperone"/>
</dbReference>